<keyword evidence="2" id="KW-0808">Transferase</keyword>
<comment type="caution">
    <text evidence="4">The sequence shown here is derived from an EMBL/GenBank/DDBJ whole genome shotgun (WGS) entry which is preliminary data.</text>
</comment>
<dbReference type="AlphaFoldDB" id="A0AAV5JIK4"/>
<proteinExistence type="inferred from homology"/>
<evidence type="ECO:0000256" key="2">
    <source>
        <dbReference type="ARBA" id="ARBA00022679"/>
    </source>
</evidence>
<dbReference type="PANTHER" id="PTHR31623">
    <property type="entry name" value="F21J9.9"/>
    <property type="match status" value="1"/>
</dbReference>
<accession>A0AAV5JIK4</accession>
<dbReference type="InterPro" id="IPR023213">
    <property type="entry name" value="CAT-like_dom_sf"/>
</dbReference>
<dbReference type="EMBL" id="BPVZ01000041">
    <property type="protein sequence ID" value="GKV14374.1"/>
    <property type="molecule type" value="Genomic_DNA"/>
</dbReference>
<dbReference type="Gene3D" id="3.30.559.10">
    <property type="entry name" value="Chloramphenicol acetyltransferase-like domain"/>
    <property type="match status" value="2"/>
</dbReference>
<keyword evidence="5" id="KW-1185">Reference proteome</keyword>
<dbReference type="PANTHER" id="PTHR31623:SF28">
    <property type="entry name" value="BAHD ACYLTRANSFERASE"/>
    <property type="match status" value="1"/>
</dbReference>
<evidence type="ECO:0000313" key="4">
    <source>
        <dbReference type="EMBL" id="GKV14374.1"/>
    </source>
</evidence>
<reference evidence="4 5" key="1">
    <citation type="journal article" date="2021" name="Commun. Biol.">
        <title>The genome of Shorea leprosula (Dipterocarpaceae) highlights the ecological relevance of drought in aseasonal tropical rainforests.</title>
        <authorList>
            <person name="Ng K.K.S."/>
            <person name="Kobayashi M.J."/>
            <person name="Fawcett J.A."/>
            <person name="Hatakeyama M."/>
            <person name="Paape T."/>
            <person name="Ng C.H."/>
            <person name="Ang C.C."/>
            <person name="Tnah L.H."/>
            <person name="Lee C.T."/>
            <person name="Nishiyama T."/>
            <person name="Sese J."/>
            <person name="O'Brien M.J."/>
            <person name="Copetti D."/>
            <person name="Mohd Noor M.I."/>
            <person name="Ong R.C."/>
            <person name="Putra M."/>
            <person name="Sireger I.Z."/>
            <person name="Indrioko S."/>
            <person name="Kosugi Y."/>
            <person name="Izuno A."/>
            <person name="Isagi Y."/>
            <person name="Lee S.L."/>
            <person name="Shimizu K.K."/>
        </authorList>
    </citation>
    <scope>NUCLEOTIDE SEQUENCE [LARGE SCALE GENOMIC DNA]</scope>
    <source>
        <strain evidence="4">214</strain>
    </source>
</reference>
<keyword evidence="3" id="KW-0012">Acyltransferase</keyword>
<evidence type="ECO:0000256" key="3">
    <source>
        <dbReference type="ARBA" id="ARBA00023315"/>
    </source>
</evidence>
<gene>
    <name evidence="4" type="ORF">SLEP1_g25269</name>
</gene>
<comment type="similarity">
    <text evidence="1">Belongs to the plant acyltransferase family.</text>
</comment>
<protein>
    <submittedName>
        <fullName evidence="4">Uncharacterized protein</fullName>
    </submittedName>
</protein>
<dbReference type="Proteomes" id="UP001054252">
    <property type="component" value="Unassembled WGS sequence"/>
</dbReference>
<organism evidence="4 5">
    <name type="scientific">Rubroshorea leprosula</name>
    <dbReference type="NCBI Taxonomy" id="152421"/>
    <lineage>
        <taxon>Eukaryota</taxon>
        <taxon>Viridiplantae</taxon>
        <taxon>Streptophyta</taxon>
        <taxon>Embryophyta</taxon>
        <taxon>Tracheophyta</taxon>
        <taxon>Spermatophyta</taxon>
        <taxon>Magnoliopsida</taxon>
        <taxon>eudicotyledons</taxon>
        <taxon>Gunneridae</taxon>
        <taxon>Pentapetalae</taxon>
        <taxon>rosids</taxon>
        <taxon>malvids</taxon>
        <taxon>Malvales</taxon>
        <taxon>Dipterocarpaceae</taxon>
        <taxon>Rubroshorea</taxon>
    </lineage>
</organism>
<evidence type="ECO:0000256" key="1">
    <source>
        <dbReference type="ARBA" id="ARBA00009861"/>
    </source>
</evidence>
<dbReference type="GO" id="GO:0016746">
    <property type="term" value="F:acyltransferase activity"/>
    <property type="evidence" value="ECO:0007669"/>
    <property type="project" value="UniProtKB-KW"/>
</dbReference>
<sequence length="442" mass="49543">MDMIKVQIISTEIIKPSPSTSPHLKTFNLSLFDQLAPPVYVPILLFYSPTDDLKNHRKRWSDHLKKSLSKTLAHFYPLAGQIRKDDAFTIDCNDRGASYVEAQIEADMSDVVLNEPEIDVLQRLLPCDPLEKFADPSSRVILAIQVNYFACGGMAIGVCISHVIADASAAASFVKSWAKTASGVNDINVNDVIYDCTSLFPPQDSTELQQFMENKVQMGQANCVMKRFLFDGSKIAALRNKISMEQKEGVYHPTRVEAVSALIWGASMAMEKTGNIPMHVAVFPVNLRKIMNPVLPELCIGNINQATMATSMMEKNVKHSSLAGKIHESIKRMKEEYVRKRGEYLNMMIRKSNTDEQKNGSEAMVSFAFSSWCRFPFYETDFGWGKPVWVGTALRMNKLVTLLDASDDQGIEAWIGLTEEEMTKLEQDPEILAYASFRPSKG</sequence>
<name>A0AAV5JIK4_9ROSI</name>
<evidence type="ECO:0000313" key="5">
    <source>
        <dbReference type="Proteomes" id="UP001054252"/>
    </source>
</evidence>
<dbReference type="Pfam" id="PF02458">
    <property type="entry name" value="Transferase"/>
    <property type="match status" value="1"/>
</dbReference>